<evidence type="ECO:0000256" key="3">
    <source>
        <dbReference type="ARBA" id="ARBA00023002"/>
    </source>
</evidence>
<dbReference type="GO" id="GO:0016627">
    <property type="term" value="F:oxidoreductase activity, acting on the CH-CH group of donors"/>
    <property type="evidence" value="ECO:0007669"/>
    <property type="project" value="InterPro"/>
</dbReference>
<dbReference type="RefSeq" id="WP_053780766.1">
    <property type="nucleotide sequence ID" value="NZ_LITU01000053.1"/>
</dbReference>
<dbReference type="PATRIC" id="fig|1705561.3.peg.1985"/>
<accession>A0A0M9BPT3</accession>
<feature type="binding site" evidence="4">
    <location>
        <position position="193"/>
    </location>
    <ligand>
        <name>FAD</name>
        <dbReference type="ChEBI" id="CHEBI:57692"/>
    </ligand>
</feature>
<sequence>MPVKSGKQYIERIDAQTVPCWYKGELVTGKRSEHFAFAGLMETQAKLYDLQSDPHLIDTMTYASPADGKPVGMSFLPPTSVDDLRRRREAMNIWSGTHHGFLGRSPDYMNTAIMAFYTGADILEEVSPQYAENLRNYYAYCRDNDITLSHAFIQPHASKISGQLDAIEDAIAAKVVDRTEEGLIINGAFMMATQAATSDEILVYPSPSPAPFEDENPFAFAFAVPNDLPGISLICRDTYAAESNFNYPLSSRYEEMDNIVIFDHVLVPHERIFFAGNEEMSGRLFSGSHFHIHAGHQVICRYIAKTEFVLGTIQLLADTLDQAAETHVVEKTARVLTGLETLKALALAAESGAITDERGFIIPAPKPLMAANLLFPKLYPEMIEILQLLGSSGVIMVPQEEEFRSDIAPHLNTYLKGTDMVSQERTALFRLIWELGAGSFGGRQTQFERFFFGNTITVSNRLYSAGSADQSYRQLVRNFIAKTGK</sequence>
<dbReference type="Proteomes" id="UP000037688">
    <property type="component" value="Unassembled WGS sequence"/>
</dbReference>
<evidence type="ECO:0000256" key="2">
    <source>
        <dbReference type="ARBA" id="ARBA00022827"/>
    </source>
</evidence>
<evidence type="ECO:0000256" key="1">
    <source>
        <dbReference type="ARBA" id="ARBA00022630"/>
    </source>
</evidence>
<evidence type="ECO:0000313" key="8">
    <source>
        <dbReference type="Proteomes" id="UP000037688"/>
    </source>
</evidence>
<gene>
    <name evidence="7" type="ORF">AMS66_10640</name>
</gene>
<dbReference type="InterPro" id="IPR009100">
    <property type="entry name" value="AcylCoA_DH/oxidase_NM_dom_sf"/>
</dbReference>
<proteinExistence type="predicted"/>
<organism evidence="7 8">
    <name type="scientific">Paenibacillus xylanivorans</name>
    <dbReference type="NCBI Taxonomy" id="1705561"/>
    <lineage>
        <taxon>Bacteria</taxon>
        <taxon>Bacillati</taxon>
        <taxon>Bacillota</taxon>
        <taxon>Bacilli</taxon>
        <taxon>Bacillales</taxon>
        <taxon>Paenibacillaceae</taxon>
        <taxon>Paenibacillus</taxon>
    </lineage>
</organism>
<keyword evidence="8" id="KW-1185">Reference proteome</keyword>
<dbReference type="Pfam" id="PF11794">
    <property type="entry name" value="HpaB_N"/>
    <property type="match status" value="1"/>
</dbReference>
<dbReference type="Pfam" id="PF03241">
    <property type="entry name" value="HpaB"/>
    <property type="match status" value="1"/>
</dbReference>
<keyword evidence="3" id="KW-0560">Oxidoreductase</keyword>
<evidence type="ECO:0000259" key="5">
    <source>
        <dbReference type="Pfam" id="PF03241"/>
    </source>
</evidence>
<dbReference type="InterPro" id="IPR024674">
    <property type="entry name" value="HpaB/PvcC/4-BUDH_N"/>
</dbReference>
<dbReference type="Gene3D" id="1.10.3140.10">
    <property type="entry name" value="4-hydroxybutyryl-coa dehydratase, domain 1"/>
    <property type="match status" value="1"/>
</dbReference>
<dbReference type="Gene3D" id="2.40.110.10">
    <property type="entry name" value="Butyryl-CoA Dehydrogenase, subunit A, domain 2"/>
    <property type="match status" value="1"/>
</dbReference>
<dbReference type="AlphaFoldDB" id="A0A0M9BPT3"/>
<reference evidence="7 8" key="1">
    <citation type="submission" date="2015-08" db="EMBL/GenBank/DDBJ databases">
        <title>Draft genome sequence of cellulolytic and xylanolytic Paenibacillus sp. A59, isolated from a decaying forest soil from Patagonia, Argentina.</title>
        <authorList>
            <person name="Ghio S."/>
            <person name="Caceres A.M."/>
            <person name="Talia P."/>
            <person name="Grasso D."/>
            <person name="Campos E."/>
        </authorList>
    </citation>
    <scope>NUCLEOTIDE SEQUENCE [LARGE SCALE GENOMIC DNA]</scope>
    <source>
        <strain evidence="7 8">A59</strain>
    </source>
</reference>
<name>A0A0M9BPT3_9BACL</name>
<dbReference type="PANTHER" id="PTHR36117:SF3">
    <property type="entry name" value="4-HYDROXYPHENYLACETATE 3-MONOOXYGENASE-RELATED"/>
    <property type="match status" value="1"/>
</dbReference>
<evidence type="ECO:0000313" key="7">
    <source>
        <dbReference type="EMBL" id="KOY16329.1"/>
    </source>
</evidence>
<dbReference type="InterPro" id="IPR046373">
    <property type="entry name" value="Acyl-CoA_Oxase/DH_mid-dom_sf"/>
</dbReference>
<feature type="domain" description="HpaB/PvcC/4-BUDH N-terminal" evidence="6">
    <location>
        <begin position="6"/>
        <end position="273"/>
    </location>
</feature>
<dbReference type="OrthoDB" id="9785230at2"/>
<dbReference type="InterPro" id="IPR024719">
    <property type="entry name" value="HpaB/PvcC/4-BUDH_C"/>
</dbReference>
<dbReference type="Gene3D" id="1.20.140.10">
    <property type="entry name" value="Butyryl-CoA Dehydrogenase, subunit A, domain 3"/>
    <property type="match status" value="1"/>
</dbReference>
<dbReference type="InterPro" id="IPR036250">
    <property type="entry name" value="AcylCo_DH-like_C"/>
</dbReference>
<evidence type="ECO:0000256" key="4">
    <source>
        <dbReference type="PIRSR" id="PIRSR000331-2"/>
    </source>
</evidence>
<evidence type="ECO:0000259" key="6">
    <source>
        <dbReference type="Pfam" id="PF11794"/>
    </source>
</evidence>
<dbReference type="SUPFAM" id="SSF47203">
    <property type="entry name" value="Acyl-CoA dehydrogenase C-terminal domain-like"/>
    <property type="match status" value="1"/>
</dbReference>
<keyword evidence="2 4" id="KW-0274">FAD</keyword>
<dbReference type="PANTHER" id="PTHR36117">
    <property type="entry name" value="4-HYDROXYPHENYLACETATE 3-MONOOXYGENASE-RELATED"/>
    <property type="match status" value="1"/>
</dbReference>
<protein>
    <submittedName>
        <fullName evidence="7">MFS transporter</fullName>
    </submittedName>
</protein>
<dbReference type="InterPro" id="IPR004925">
    <property type="entry name" value="HpaB/PvcC/4-BUDH"/>
</dbReference>
<dbReference type="SUPFAM" id="SSF56645">
    <property type="entry name" value="Acyl-CoA dehydrogenase NM domain-like"/>
    <property type="match status" value="1"/>
</dbReference>
<comment type="caution">
    <text evidence="7">The sequence shown here is derived from an EMBL/GenBank/DDBJ whole genome shotgun (WGS) entry which is preliminary data.</text>
</comment>
<dbReference type="EMBL" id="LITU01000053">
    <property type="protein sequence ID" value="KOY16329.1"/>
    <property type="molecule type" value="Genomic_DNA"/>
</dbReference>
<dbReference type="PIRSF" id="PIRSF000331">
    <property type="entry name" value="HpaA_HpaB"/>
    <property type="match status" value="1"/>
</dbReference>
<feature type="domain" description="HpaB/PvcC/4-BUDH C-terminal" evidence="5">
    <location>
        <begin position="282"/>
        <end position="479"/>
    </location>
</feature>
<keyword evidence="1" id="KW-0285">Flavoprotein</keyword>